<sequence length="148" mass="16868">MIVVHVESVQSADAQFLLAEAVQELQRRYPDFPANEYHSAEAPGSAFVIARIEGKAVGCGALRPYVPEVVEIKRMFVLDNYRRQGVSRRLLETLEEEARRLGYRRVILETGVRQPEAIELYRRTGYEQIPNYGYDGEDSLSVCFGKDL</sequence>
<dbReference type="InterPro" id="IPR016181">
    <property type="entry name" value="Acyl_CoA_acyltransferase"/>
</dbReference>
<gene>
    <name evidence="4" type="ORF">C5O19_04600</name>
</gene>
<dbReference type="CDD" id="cd04301">
    <property type="entry name" value="NAT_SF"/>
    <property type="match status" value="1"/>
</dbReference>
<dbReference type="Pfam" id="PF00583">
    <property type="entry name" value="Acetyltransf_1"/>
    <property type="match status" value="1"/>
</dbReference>
<accession>A0A2S7IMH2</accession>
<dbReference type="Proteomes" id="UP000239590">
    <property type="component" value="Unassembled WGS sequence"/>
</dbReference>
<keyword evidence="1 4" id="KW-0808">Transferase</keyword>
<dbReference type="GO" id="GO:0016747">
    <property type="term" value="F:acyltransferase activity, transferring groups other than amino-acyl groups"/>
    <property type="evidence" value="ECO:0007669"/>
    <property type="project" value="InterPro"/>
</dbReference>
<proteinExistence type="predicted"/>
<feature type="domain" description="N-acetyltransferase" evidence="3">
    <location>
        <begin position="4"/>
        <end position="148"/>
    </location>
</feature>
<name>A0A2S7IMH2_9BACT</name>
<evidence type="ECO:0000256" key="2">
    <source>
        <dbReference type="ARBA" id="ARBA00023315"/>
    </source>
</evidence>
<dbReference type="PANTHER" id="PTHR43877">
    <property type="entry name" value="AMINOALKYLPHOSPHONATE N-ACETYLTRANSFERASE-RELATED-RELATED"/>
    <property type="match status" value="1"/>
</dbReference>
<evidence type="ECO:0000313" key="4">
    <source>
        <dbReference type="EMBL" id="PQA58943.1"/>
    </source>
</evidence>
<dbReference type="PROSITE" id="PS51186">
    <property type="entry name" value="GNAT"/>
    <property type="match status" value="1"/>
</dbReference>
<dbReference type="EMBL" id="PTRA01000001">
    <property type="protein sequence ID" value="PQA58943.1"/>
    <property type="molecule type" value="Genomic_DNA"/>
</dbReference>
<dbReference type="SUPFAM" id="SSF55729">
    <property type="entry name" value="Acyl-CoA N-acyltransferases (Nat)"/>
    <property type="match status" value="1"/>
</dbReference>
<keyword evidence="2" id="KW-0012">Acyltransferase</keyword>
<dbReference type="RefSeq" id="WP_104710109.1">
    <property type="nucleotide sequence ID" value="NZ_PTRA01000001.1"/>
</dbReference>
<dbReference type="Gene3D" id="3.40.630.30">
    <property type="match status" value="1"/>
</dbReference>
<dbReference type="PANTHER" id="PTHR43877:SF2">
    <property type="entry name" value="AMINOALKYLPHOSPHONATE N-ACETYLTRANSFERASE-RELATED"/>
    <property type="match status" value="1"/>
</dbReference>
<dbReference type="InterPro" id="IPR050832">
    <property type="entry name" value="Bact_Acetyltransf"/>
</dbReference>
<organism evidence="4 5">
    <name type="scientific">Siphonobacter curvatus</name>
    <dbReference type="NCBI Taxonomy" id="2094562"/>
    <lineage>
        <taxon>Bacteria</taxon>
        <taxon>Pseudomonadati</taxon>
        <taxon>Bacteroidota</taxon>
        <taxon>Cytophagia</taxon>
        <taxon>Cytophagales</taxon>
        <taxon>Cytophagaceae</taxon>
        <taxon>Siphonobacter</taxon>
    </lineage>
</organism>
<dbReference type="OrthoDB" id="9803233at2"/>
<evidence type="ECO:0000256" key="1">
    <source>
        <dbReference type="ARBA" id="ARBA00022679"/>
    </source>
</evidence>
<dbReference type="InterPro" id="IPR000182">
    <property type="entry name" value="GNAT_dom"/>
</dbReference>
<dbReference type="AlphaFoldDB" id="A0A2S7IMH2"/>
<reference evidence="5" key="1">
    <citation type="submission" date="2018-02" db="EMBL/GenBank/DDBJ databases">
        <title>Genome sequencing of Solimonas sp. HR-BB.</title>
        <authorList>
            <person name="Lee Y."/>
            <person name="Jeon C.O."/>
        </authorList>
    </citation>
    <scope>NUCLEOTIDE SEQUENCE [LARGE SCALE GENOMIC DNA]</scope>
    <source>
        <strain evidence="5">HR-U</strain>
    </source>
</reference>
<evidence type="ECO:0000313" key="5">
    <source>
        <dbReference type="Proteomes" id="UP000239590"/>
    </source>
</evidence>
<comment type="caution">
    <text evidence="4">The sequence shown here is derived from an EMBL/GenBank/DDBJ whole genome shotgun (WGS) entry which is preliminary data.</text>
</comment>
<evidence type="ECO:0000259" key="3">
    <source>
        <dbReference type="PROSITE" id="PS51186"/>
    </source>
</evidence>
<protein>
    <submittedName>
        <fullName evidence="4">GNAT family N-acetyltransferase</fullName>
    </submittedName>
</protein>
<keyword evidence="5" id="KW-1185">Reference proteome</keyword>